<proteinExistence type="inferred from homology"/>
<evidence type="ECO:0000256" key="2">
    <source>
        <dbReference type="ARBA" id="ARBA00007749"/>
    </source>
</evidence>
<feature type="domain" description="Metallo-beta-lactamase" evidence="6">
    <location>
        <begin position="62"/>
        <end position="273"/>
    </location>
</feature>
<dbReference type="PANTHER" id="PTHR42978">
    <property type="entry name" value="QUORUM-QUENCHING LACTONASE YTNP-RELATED-RELATED"/>
    <property type="match status" value="1"/>
</dbReference>
<comment type="caution">
    <text evidence="7">The sequence shown here is derived from an EMBL/GenBank/DDBJ whole genome shotgun (WGS) entry which is preliminary data.</text>
</comment>
<comment type="cofactor">
    <cofactor evidence="1">
        <name>Zn(2+)</name>
        <dbReference type="ChEBI" id="CHEBI:29105"/>
    </cofactor>
</comment>
<dbReference type="InterPro" id="IPR051013">
    <property type="entry name" value="MBL_superfamily_lactonases"/>
</dbReference>
<dbReference type="AlphaFoldDB" id="K2QWL3"/>
<dbReference type="InterPro" id="IPR036866">
    <property type="entry name" value="RibonucZ/Hydroxyglut_hydro"/>
</dbReference>
<dbReference type="RefSeq" id="WP_004032035.1">
    <property type="nucleotide sequence ID" value="NZ_AMPO01000014.1"/>
</dbReference>
<evidence type="ECO:0000259" key="6">
    <source>
        <dbReference type="SMART" id="SM00849"/>
    </source>
</evidence>
<dbReference type="Gene3D" id="3.60.15.10">
    <property type="entry name" value="Ribonuclease Z/Hydroxyacylglutathione hydrolase-like"/>
    <property type="match status" value="1"/>
</dbReference>
<protein>
    <submittedName>
        <fullName evidence="7">Beta-lactamase domain-containing protein</fullName>
    </submittedName>
</protein>
<comment type="similarity">
    <text evidence="2">Belongs to the metallo-beta-lactamase superfamily.</text>
</comment>
<name>K2QWL3_METFP</name>
<evidence type="ECO:0000313" key="8">
    <source>
        <dbReference type="Proteomes" id="UP000007360"/>
    </source>
</evidence>
<dbReference type="SUPFAM" id="SSF56281">
    <property type="entry name" value="Metallo-hydrolase/oxidoreductase"/>
    <property type="match status" value="1"/>
</dbReference>
<dbReference type="GO" id="GO:0016787">
    <property type="term" value="F:hydrolase activity"/>
    <property type="evidence" value="ECO:0007669"/>
    <property type="project" value="UniProtKB-KW"/>
</dbReference>
<sequence length="277" mass="31166">MKLVNYQYKKTSKLSWAEVFQNLRNITVHTFQTGSVIINLKGTLNPDHPRARDVEDKEIEVPILAHWIHHQEKGDFLLDVGLDSSYFKDPCGGLEGTSVDEYQQQENENIGHHLEKRGINLEMVFLSHLHSDHAAGVRELPKNIPYVTGKGEYKDYQPEVHGDFLEGLKELFEIDYSLAQNMPFLGPSVDLLGDGSLWAIHTPGHTPGHSSFLVNGVDGPVLMAMDAAFIRENLKLGVAPIDYTGDVEMAQETLEKILTFLRLYPQVRVVAGHEDLK</sequence>
<dbReference type="Proteomes" id="UP000007360">
    <property type="component" value="Unassembled WGS sequence"/>
</dbReference>
<organism evidence="7 8">
    <name type="scientific">Methanobacterium formicicum (strain DSM 3637 / PP1)</name>
    <dbReference type="NCBI Taxonomy" id="1204725"/>
    <lineage>
        <taxon>Archaea</taxon>
        <taxon>Methanobacteriati</taxon>
        <taxon>Methanobacteriota</taxon>
        <taxon>Methanomada group</taxon>
        <taxon>Methanobacteria</taxon>
        <taxon>Methanobacteriales</taxon>
        <taxon>Methanobacteriaceae</taxon>
        <taxon>Methanobacterium</taxon>
    </lineage>
</organism>
<keyword evidence="3" id="KW-0479">Metal-binding</keyword>
<dbReference type="EMBL" id="AMPO01000014">
    <property type="protein sequence ID" value="EKF84698.1"/>
    <property type="molecule type" value="Genomic_DNA"/>
</dbReference>
<dbReference type="InterPro" id="IPR001279">
    <property type="entry name" value="Metallo-B-lactamas"/>
</dbReference>
<evidence type="ECO:0000256" key="5">
    <source>
        <dbReference type="ARBA" id="ARBA00022833"/>
    </source>
</evidence>
<dbReference type="GO" id="GO:0046872">
    <property type="term" value="F:metal ion binding"/>
    <property type="evidence" value="ECO:0007669"/>
    <property type="project" value="UniProtKB-KW"/>
</dbReference>
<keyword evidence="5" id="KW-0862">Zinc</keyword>
<evidence type="ECO:0000256" key="3">
    <source>
        <dbReference type="ARBA" id="ARBA00022723"/>
    </source>
</evidence>
<gene>
    <name evidence="7" type="ORF">A994_12503</name>
</gene>
<evidence type="ECO:0000256" key="1">
    <source>
        <dbReference type="ARBA" id="ARBA00001947"/>
    </source>
</evidence>
<dbReference type="PANTHER" id="PTHR42978:SF2">
    <property type="entry name" value="102 KBASES UNSTABLE REGION: FROM 1 TO 119443"/>
    <property type="match status" value="1"/>
</dbReference>
<keyword evidence="4" id="KW-0378">Hydrolase</keyword>
<reference evidence="7 8" key="1">
    <citation type="journal article" date="2012" name="J. Bacteriol.">
        <title>Draft genome sequence of Methanobacterium formicicum DSM 3637, an archaebacterium isolated from the methane producer amoeba Pelomyxa palustris.</title>
        <authorList>
            <person name="Gutierrez G."/>
        </authorList>
    </citation>
    <scope>NUCLEOTIDE SEQUENCE [LARGE SCALE GENOMIC DNA]</scope>
    <source>
        <strain evidence="8">DSM 3637 / PP1</strain>
    </source>
</reference>
<evidence type="ECO:0000256" key="4">
    <source>
        <dbReference type="ARBA" id="ARBA00022801"/>
    </source>
</evidence>
<evidence type="ECO:0000313" key="7">
    <source>
        <dbReference type="EMBL" id="EKF84698.1"/>
    </source>
</evidence>
<dbReference type="SMART" id="SM00849">
    <property type="entry name" value="Lactamase_B"/>
    <property type="match status" value="1"/>
</dbReference>
<keyword evidence="8" id="KW-1185">Reference proteome</keyword>
<dbReference type="PATRIC" id="fig|1204725.3.peg.2510"/>
<accession>K2QWL3</accession>
<dbReference type="Pfam" id="PF00753">
    <property type="entry name" value="Lactamase_B"/>
    <property type="match status" value="1"/>
</dbReference>